<gene>
    <name evidence="6" type="ordered locus">Cyan7822_4555</name>
</gene>
<feature type="domain" description="Nudix hydrolase" evidence="5">
    <location>
        <begin position="6"/>
        <end position="133"/>
    </location>
</feature>
<evidence type="ECO:0000256" key="2">
    <source>
        <dbReference type="ARBA" id="ARBA00022723"/>
    </source>
</evidence>
<dbReference type="InterPro" id="IPR047198">
    <property type="entry name" value="DDP-like_NUDIX"/>
</dbReference>
<dbReference type="GO" id="GO:0005737">
    <property type="term" value="C:cytoplasm"/>
    <property type="evidence" value="ECO:0007669"/>
    <property type="project" value="TreeGrafter"/>
</dbReference>
<dbReference type="GO" id="GO:0016462">
    <property type="term" value="F:pyrophosphatase activity"/>
    <property type="evidence" value="ECO:0007669"/>
    <property type="project" value="InterPro"/>
</dbReference>
<dbReference type="InterPro" id="IPR015797">
    <property type="entry name" value="NUDIX_hydrolase-like_dom_sf"/>
</dbReference>
<dbReference type="HOGENOM" id="CLU_037162_8_1_3"/>
<dbReference type="PANTHER" id="PTHR12629:SF0">
    <property type="entry name" value="DIPHOSPHOINOSITOL-POLYPHOSPHATE DIPHOSPHATASE"/>
    <property type="match status" value="1"/>
</dbReference>
<dbReference type="Proteomes" id="UP000008206">
    <property type="component" value="Chromosome"/>
</dbReference>
<dbReference type="SUPFAM" id="SSF55811">
    <property type="entry name" value="Nudix"/>
    <property type="match status" value="1"/>
</dbReference>
<organism evidence="6 7">
    <name type="scientific">Gloeothece verrucosa (strain PCC 7822)</name>
    <name type="common">Cyanothece sp. (strain PCC 7822)</name>
    <dbReference type="NCBI Taxonomy" id="497965"/>
    <lineage>
        <taxon>Bacteria</taxon>
        <taxon>Bacillati</taxon>
        <taxon>Cyanobacteriota</taxon>
        <taxon>Cyanophyceae</taxon>
        <taxon>Oscillatoriophycideae</taxon>
        <taxon>Chroococcales</taxon>
        <taxon>Aphanothecaceae</taxon>
        <taxon>Gloeothece</taxon>
        <taxon>Gloeothece verrucosa</taxon>
    </lineage>
</organism>
<name>E0UCZ9_GLOV7</name>
<dbReference type="RefSeq" id="WP_013324511.1">
    <property type="nucleotide sequence ID" value="NC_014501.1"/>
</dbReference>
<evidence type="ECO:0000313" key="7">
    <source>
        <dbReference type="Proteomes" id="UP000008206"/>
    </source>
</evidence>
<reference evidence="7" key="1">
    <citation type="journal article" date="2011" name="MBio">
        <title>Novel metabolic attributes of the genus Cyanothece, comprising a group of unicellular nitrogen-fixing Cyanobacteria.</title>
        <authorList>
            <person name="Bandyopadhyay A."/>
            <person name="Elvitigala T."/>
            <person name="Welsh E."/>
            <person name="Stockel J."/>
            <person name="Liberton M."/>
            <person name="Min H."/>
            <person name="Sherman L.A."/>
            <person name="Pakrasi H.B."/>
        </authorList>
    </citation>
    <scope>NUCLEOTIDE SEQUENCE [LARGE SCALE GENOMIC DNA]</scope>
    <source>
        <strain evidence="7">PCC 7822</strain>
    </source>
</reference>
<keyword evidence="7" id="KW-1185">Reference proteome</keyword>
<keyword evidence="3 6" id="KW-0378">Hydrolase</keyword>
<dbReference type="EMBL" id="CP002198">
    <property type="protein sequence ID" value="ADN16464.1"/>
    <property type="molecule type" value="Genomic_DNA"/>
</dbReference>
<keyword evidence="2" id="KW-0479">Metal-binding</keyword>
<dbReference type="PANTHER" id="PTHR12629">
    <property type="entry name" value="DIPHOSPHOINOSITOL POLYPHOSPHATE PHOSPHOHYDROLASE"/>
    <property type="match status" value="1"/>
</dbReference>
<dbReference type="STRING" id="497965.Cyan7822_4555"/>
<dbReference type="eggNOG" id="COG0494">
    <property type="taxonomic scope" value="Bacteria"/>
</dbReference>
<dbReference type="Pfam" id="PF00293">
    <property type="entry name" value="NUDIX"/>
    <property type="match status" value="1"/>
</dbReference>
<evidence type="ECO:0000256" key="1">
    <source>
        <dbReference type="ARBA" id="ARBA00001946"/>
    </source>
</evidence>
<dbReference type="OrthoDB" id="9816289at2"/>
<evidence type="ECO:0000259" key="5">
    <source>
        <dbReference type="PROSITE" id="PS51462"/>
    </source>
</evidence>
<dbReference type="InterPro" id="IPR000086">
    <property type="entry name" value="NUDIX_hydrolase_dom"/>
</dbReference>
<evidence type="ECO:0000256" key="4">
    <source>
        <dbReference type="ARBA" id="ARBA00022842"/>
    </source>
</evidence>
<evidence type="ECO:0000313" key="6">
    <source>
        <dbReference type="EMBL" id="ADN16464.1"/>
    </source>
</evidence>
<proteinExistence type="predicted"/>
<dbReference type="CDD" id="cd04666">
    <property type="entry name" value="NUDIX_DIPP2_like_Nudt4"/>
    <property type="match status" value="1"/>
</dbReference>
<dbReference type="AlphaFoldDB" id="E0UCZ9"/>
<protein>
    <submittedName>
        <fullName evidence="6">NUDIX hydrolase</fullName>
    </submittedName>
</protein>
<comment type="cofactor">
    <cofactor evidence="1">
        <name>Mg(2+)</name>
        <dbReference type="ChEBI" id="CHEBI:18420"/>
    </cofactor>
</comment>
<dbReference type="KEGG" id="cyj:Cyan7822_4555"/>
<dbReference type="Gene3D" id="3.90.79.10">
    <property type="entry name" value="Nucleoside Triphosphate Pyrophosphohydrolase"/>
    <property type="match status" value="1"/>
</dbReference>
<dbReference type="GO" id="GO:0046872">
    <property type="term" value="F:metal ion binding"/>
    <property type="evidence" value="ECO:0007669"/>
    <property type="project" value="UniProtKB-KW"/>
</dbReference>
<accession>E0UCZ9</accession>
<keyword evidence="4" id="KW-0460">Magnesium</keyword>
<evidence type="ECO:0000256" key="3">
    <source>
        <dbReference type="ARBA" id="ARBA00022801"/>
    </source>
</evidence>
<dbReference type="PROSITE" id="PS51462">
    <property type="entry name" value="NUDIX"/>
    <property type="match status" value="1"/>
</dbReference>
<sequence>MGKESAYIEQSAVIPYRLRDGEIEILLITTRKKKRWIIPKGIVEPHMTPHASAAQEALEEAGIIGEVFSEVVGSYTYQKFGGTCRVKVFLLRVDLLQPCWLEDQDRDRRWFSLSQAIEQVQPVEIQKMLKKLPTRLQV</sequence>